<feature type="compositionally biased region" description="Low complexity" evidence="1">
    <location>
        <begin position="16"/>
        <end position="41"/>
    </location>
</feature>
<evidence type="ECO:0000313" key="2">
    <source>
        <dbReference type="EMBL" id="MDT0615633.1"/>
    </source>
</evidence>
<dbReference type="RefSeq" id="WP_311583414.1">
    <property type="nucleotide sequence ID" value="NZ_JAVRFH010000068.1"/>
</dbReference>
<reference evidence="2" key="1">
    <citation type="submission" date="2024-05" db="EMBL/GenBank/DDBJ databases">
        <title>30 novel species of actinomycetes from the DSMZ collection.</title>
        <authorList>
            <person name="Nouioui I."/>
        </authorList>
    </citation>
    <scope>NUCLEOTIDE SEQUENCE</scope>
    <source>
        <strain evidence="2">DSM 40712</strain>
    </source>
</reference>
<protein>
    <submittedName>
        <fullName evidence="2">Uncharacterized protein</fullName>
    </submittedName>
</protein>
<organism evidence="2 3">
    <name type="scientific">Streptomyces lancefieldiae</name>
    <dbReference type="NCBI Taxonomy" id="3075520"/>
    <lineage>
        <taxon>Bacteria</taxon>
        <taxon>Bacillati</taxon>
        <taxon>Actinomycetota</taxon>
        <taxon>Actinomycetes</taxon>
        <taxon>Kitasatosporales</taxon>
        <taxon>Streptomycetaceae</taxon>
        <taxon>Streptomyces</taxon>
    </lineage>
</organism>
<sequence>MLADPSGVASIGSASRRGTCPGRPRTGTAGRRGATATGAATQRLLPRRAITSGDIGFLG</sequence>
<gene>
    <name evidence="2" type="ORF">RM812_36405</name>
</gene>
<dbReference type="Proteomes" id="UP001180724">
    <property type="component" value="Unassembled WGS sequence"/>
</dbReference>
<evidence type="ECO:0000256" key="1">
    <source>
        <dbReference type="SAM" id="MobiDB-lite"/>
    </source>
</evidence>
<keyword evidence="3" id="KW-1185">Reference proteome</keyword>
<feature type="region of interest" description="Disordered" evidence="1">
    <location>
        <begin position="1"/>
        <end position="45"/>
    </location>
</feature>
<comment type="caution">
    <text evidence="2">The sequence shown here is derived from an EMBL/GenBank/DDBJ whole genome shotgun (WGS) entry which is preliminary data.</text>
</comment>
<proteinExistence type="predicted"/>
<evidence type="ECO:0000313" key="3">
    <source>
        <dbReference type="Proteomes" id="UP001180724"/>
    </source>
</evidence>
<accession>A0ABU3B0B9</accession>
<name>A0ABU3B0B9_9ACTN</name>
<dbReference type="EMBL" id="JAVRFH010000068">
    <property type="protein sequence ID" value="MDT0615633.1"/>
    <property type="molecule type" value="Genomic_DNA"/>
</dbReference>